<protein>
    <recommendedName>
        <fullName evidence="4">Reverse transcriptase zinc-binding domain-containing protein</fullName>
    </recommendedName>
</protein>
<organism evidence="2 3">
    <name type="scientific">Riccia sorocarpa</name>
    <dbReference type="NCBI Taxonomy" id="122646"/>
    <lineage>
        <taxon>Eukaryota</taxon>
        <taxon>Viridiplantae</taxon>
        <taxon>Streptophyta</taxon>
        <taxon>Embryophyta</taxon>
        <taxon>Marchantiophyta</taxon>
        <taxon>Marchantiopsida</taxon>
        <taxon>Marchantiidae</taxon>
        <taxon>Marchantiales</taxon>
        <taxon>Ricciaceae</taxon>
        <taxon>Riccia</taxon>
    </lineage>
</organism>
<keyword evidence="3" id="KW-1185">Reference proteome</keyword>
<accession>A0ABD3H3B2</accession>
<dbReference type="Proteomes" id="UP001633002">
    <property type="component" value="Unassembled WGS sequence"/>
</dbReference>
<evidence type="ECO:0000313" key="2">
    <source>
        <dbReference type="EMBL" id="KAL3685733.1"/>
    </source>
</evidence>
<feature type="compositionally biased region" description="Basic and acidic residues" evidence="1">
    <location>
        <begin position="597"/>
        <end position="607"/>
    </location>
</feature>
<evidence type="ECO:0000313" key="3">
    <source>
        <dbReference type="Proteomes" id="UP001633002"/>
    </source>
</evidence>
<feature type="region of interest" description="Disordered" evidence="1">
    <location>
        <begin position="554"/>
        <end position="624"/>
    </location>
</feature>
<proteinExistence type="predicted"/>
<dbReference type="AlphaFoldDB" id="A0ABD3H3B2"/>
<feature type="compositionally biased region" description="Polar residues" evidence="1">
    <location>
        <begin position="571"/>
        <end position="580"/>
    </location>
</feature>
<name>A0ABD3H3B2_9MARC</name>
<evidence type="ECO:0008006" key="4">
    <source>
        <dbReference type="Google" id="ProtNLM"/>
    </source>
</evidence>
<reference evidence="2 3" key="1">
    <citation type="submission" date="2024-09" db="EMBL/GenBank/DDBJ databases">
        <title>Chromosome-scale assembly of Riccia sorocarpa.</title>
        <authorList>
            <person name="Paukszto L."/>
        </authorList>
    </citation>
    <scope>NUCLEOTIDE SEQUENCE [LARGE SCALE GENOMIC DNA]</scope>
    <source>
        <strain evidence="2">LP-2024</strain>
        <tissue evidence="2">Aerial parts of the thallus</tissue>
    </source>
</reference>
<gene>
    <name evidence="2" type="ORF">R1sor_003755</name>
</gene>
<sequence length="624" mass="71171">MEFEVQAGNVEGIYLQPANIHYSLGFFADDSHVIFRATKDRAYNVKVLLEVFANATGLQIQWSKSAARWIGVGDQQKPEWVANLTWSWKGKGEATKLLGFDFEVGIDATAILRRCKRRVNDKQKEGGLGLLSVTHQYASFAAKTIRWAFHPGKHPLQALIRGHISLQSQVAFGIPGAQWVYTAAKPKCEGMSAVMENVFQTWESMKKWLQMPQLYTEEDWNSVQIWGTKQLSRDGKVRKVDTVARMALWEEGYRVLGDLRTDNGREIATWEQRKIKGAEMANIRKAFDKLTEQIMVAEEGGELTGRIMRYYEEDSTTKSIWAWQINGVDKWQSQMRPANPNIVTCFKEENSLITHCQREEMLNLEALLRPVEVITCRVGQGKLIRLREEHYPEGAAELAKLSWKNGSYFFAASNSQIRGMLSQNTQVVEAKLRKWTGVAGVNAEDQSRRSRIWQSGRARREGLLLWSICHKCVPTNSWRFPSLPRSDRQRWCSRCSEQVVEDTTHVFWSCAKSAETWRHIQNLFATAQDPEGRWTPKCQHILLGEKLPTKFSGRRLGGPPYGRYGSRETRTASPGRTGTRSKLRAFSGIASVSTSEKNSDNLKERLKQRSRRSSRRAGGLNHPE</sequence>
<comment type="caution">
    <text evidence="2">The sequence shown here is derived from an EMBL/GenBank/DDBJ whole genome shotgun (WGS) entry which is preliminary data.</text>
</comment>
<evidence type="ECO:0000256" key="1">
    <source>
        <dbReference type="SAM" id="MobiDB-lite"/>
    </source>
</evidence>
<dbReference type="EMBL" id="JBJQOH010000006">
    <property type="protein sequence ID" value="KAL3685733.1"/>
    <property type="molecule type" value="Genomic_DNA"/>
</dbReference>